<dbReference type="GO" id="GO:0008237">
    <property type="term" value="F:metallopeptidase activity"/>
    <property type="evidence" value="ECO:0007669"/>
    <property type="project" value="UniProtKB-KW"/>
</dbReference>
<feature type="active site" description="Proton acceptor" evidence="8">
    <location>
        <position position="139"/>
    </location>
</feature>
<dbReference type="GO" id="GO:0046872">
    <property type="term" value="F:metal ion binding"/>
    <property type="evidence" value="ECO:0007669"/>
    <property type="project" value="UniProtKB-UniRule"/>
</dbReference>
<dbReference type="PROSITE" id="PS00759">
    <property type="entry name" value="ARGE_DAPE_CPG2_2"/>
    <property type="match status" value="1"/>
</dbReference>
<dbReference type="GO" id="GO:0004177">
    <property type="term" value="F:aminopeptidase activity"/>
    <property type="evidence" value="ECO:0007669"/>
    <property type="project" value="UniProtKB-UniRule"/>
</dbReference>
<dbReference type="Pfam" id="PF01546">
    <property type="entry name" value="Peptidase_M20"/>
    <property type="match status" value="1"/>
</dbReference>
<dbReference type="RefSeq" id="WP_013173169.1">
    <property type="nucleotide sequence ID" value="NC_014219.1"/>
</dbReference>
<dbReference type="Proteomes" id="UP000000271">
    <property type="component" value="Chromosome"/>
</dbReference>
<evidence type="ECO:0000313" key="12">
    <source>
        <dbReference type="Proteomes" id="UP000000271"/>
    </source>
</evidence>
<keyword evidence="4" id="KW-0378">Hydrolase</keyword>
<keyword evidence="5" id="KW-0862">Zinc</keyword>
<evidence type="ECO:0000256" key="1">
    <source>
        <dbReference type="ARBA" id="ARBA00001947"/>
    </source>
</evidence>
<name>D6XVK9_BACIE</name>
<dbReference type="Pfam" id="PF07687">
    <property type="entry name" value="M20_dimer"/>
    <property type="match status" value="1"/>
</dbReference>
<keyword evidence="12" id="KW-1185">Reference proteome</keyword>
<protein>
    <submittedName>
        <fullName evidence="11">Peptidase T-like protein</fullName>
    </submittedName>
</protein>
<evidence type="ECO:0000256" key="6">
    <source>
        <dbReference type="ARBA" id="ARBA00023049"/>
    </source>
</evidence>
<dbReference type="MEROPS" id="M20.018"/>
<dbReference type="EMBL" id="CP001791">
    <property type="protein sequence ID" value="ADH99747.1"/>
    <property type="molecule type" value="Genomic_DNA"/>
</dbReference>
<reference evidence="11" key="1">
    <citation type="submission" date="2009-10" db="EMBL/GenBank/DDBJ databases">
        <title>Complete sequence of Bacillus selenitireducens MLS10.</title>
        <authorList>
            <consortium name="US DOE Joint Genome Institute"/>
            <person name="Lucas S."/>
            <person name="Copeland A."/>
            <person name="Lapidus A."/>
            <person name="Glavina del Rio T."/>
            <person name="Dalin E."/>
            <person name="Tice H."/>
            <person name="Bruce D."/>
            <person name="Goodwin L."/>
            <person name="Pitluck S."/>
            <person name="Sims D."/>
            <person name="Brettin T."/>
            <person name="Detter J.C."/>
            <person name="Han C."/>
            <person name="Larimer F."/>
            <person name="Land M."/>
            <person name="Hauser L."/>
            <person name="Kyrpides N."/>
            <person name="Ovchinnikova G."/>
            <person name="Stolz J."/>
        </authorList>
    </citation>
    <scope>NUCLEOTIDE SEQUENCE [LARGE SCALE GENOMIC DNA]</scope>
    <source>
        <strain evidence="11">MLS10</strain>
    </source>
</reference>
<evidence type="ECO:0000313" key="11">
    <source>
        <dbReference type="EMBL" id="ADH99747.1"/>
    </source>
</evidence>
<dbReference type="SUPFAM" id="SSF55031">
    <property type="entry name" value="Bacterial exopeptidase dimerisation domain"/>
    <property type="match status" value="1"/>
</dbReference>
<dbReference type="SUPFAM" id="SSF53187">
    <property type="entry name" value="Zn-dependent exopeptidases"/>
    <property type="match status" value="1"/>
</dbReference>
<feature type="binding site" evidence="9">
    <location>
        <position position="106"/>
    </location>
    <ligand>
        <name>Zn(2+)</name>
        <dbReference type="ChEBI" id="CHEBI:29105"/>
        <label>2</label>
    </ligand>
</feature>
<dbReference type="KEGG" id="bse:Bsel_2243"/>
<evidence type="ECO:0000256" key="3">
    <source>
        <dbReference type="ARBA" id="ARBA00022723"/>
    </source>
</evidence>
<dbReference type="InterPro" id="IPR008007">
    <property type="entry name" value="Peptidase_M42"/>
</dbReference>
<comment type="cofactor">
    <cofactor evidence="1">
        <name>Zn(2+)</name>
        <dbReference type="ChEBI" id="CHEBI:29105"/>
    </cofactor>
</comment>
<keyword evidence="6" id="KW-0482">Metalloprotease</keyword>
<accession>D6XVK9</accession>
<feature type="domain" description="Peptidase M20 dimerisation" evidence="10">
    <location>
        <begin position="180"/>
        <end position="271"/>
    </location>
</feature>
<dbReference type="NCBIfam" id="TIGR01883">
    <property type="entry name" value="PepT-like"/>
    <property type="match status" value="1"/>
</dbReference>
<dbReference type="Gene3D" id="3.30.70.360">
    <property type="match status" value="1"/>
</dbReference>
<comment type="cofactor">
    <cofactor evidence="9">
        <name>a divalent metal cation</name>
        <dbReference type="ChEBI" id="CHEBI:60240"/>
    </cofactor>
    <text evidence="9">Binds 2 divalent metal cations per subunit.</text>
</comment>
<keyword evidence="2" id="KW-0645">Protease</keyword>
<evidence type="ECO:0000256" key="8">
    <source>
        <dbReference type="PIRSR" id="PIRSR001123-1"/>
    </source>
</evidence>
<proteinExistence type="inferred from homology"/>
<dbReference type="STRING" id="439292.Bsel_2243"/>
<keyword evidence="3 9" id="KW-0479">Metal-binding</keyword>
<dbReference type="PANTHER" id="PTHR42994:SF2">
    <property type="entry name" value="PEPTIDASE"/>
    <property type="match status" value="1"/>
</dbReference>
<evidence type="ECO:0000256" key="5">
    <source>
        <dbReference type="ARBA" id="ARBA00022833"/>
    </source>
</evidence>
<dbReference type="InterPro" id="IPR010162">
    <property type="entry name" value="PepT-like"/>
</dbReference>
<feature type="binding site" evidence="9">
    <location>
        <position position="163"/>
    </location>
    <ligand>
        <name>Zn(2+)</name>
        <dbReference type="ChEBI" id="CHEBI:29105"/>
        <label>1</label>
    </ligand>
</feature>
<evidence type="ECO:0000259" key="10">
    <source>
        <dbReference type="Pfam" id="PF07687"/>
    </source>
</evidence>
<dbReference type="HOGENOM" id="CLU_021802_6_0_9"/>
<evidence type="ECO:0000256" key="2">
    <source>
        <dbReference type="ARBA" id="ARBA00022670"/>
    </source>
</evidence>
<evidence type="ECO:0000256" key="7">
    <source>
        <dbReference type="PIRNR" id="PIRNR001123"/>
    </source>
</evidence>
<evidence type="ECO:0000256" key="9">
    <source>
        <dbReference type="PIRSR" id="PIRSR001123-2"/>
    </source>
</evidence>
<dbReference type="GO" id="GO:0006508">
    <property type="term" value="P:proteolysis"/>
    <property type="evidence" value="ECO:0007669"/>
    <property type="project" value="UniProtKB-KW"/>
</dbReference>
<dbReference type="PANTHER" id="PTHR42994">
    <property type="entry name" value="PEPTIDASE T"/>
    <property type="match status" value="1"/>
</dbReference>
<evidence type="ECO:0000256" key="4">
    <source>
        <dbReference type="ARBA" id="ARBA00022801"/>
    </source>
</evidence>
<feature type="binding site" evidence="9">
    <location>
        <position position="106"/>
    </location>
    <ligand>
        <name>Zn(2+)</name>
        <dbReference type="ChEBI" id="CHEBI:29105"/>
        <label>1</label>
    </ligand>
</feature>
<dbReference type="PIRSF" id="PIRSF001123">
    <property type="entry name" value="PepA_GA"/>
    <property type="match status" value="1"/>
</dbReference>
<feature type="binding site" evidence="9">
    <location>
        <position position="140"/>
    </location>
    <ligand>
        <name>Zn(2+)</name>
        <dbReference type="ChEBI" id="CHEBI:29105"/>
        <label>2</label>
    </ligand>
</feature>
<dbReference type="InterPro" id="IPR036264">
    <property type="entry name" value="Bact_exopeptidase_dim_dom"/>
</dbReference>
<dbReference type="eggNOG" id="COG2195">
    <property type="taxonomic scope" value="Bacteria"/>
</dbReference>
<sequence>MINETRLINEFLELVQVDSETRYERKIADLLTEKLTALGLEVKEDDSMEETGHGAGNLLAVLPGDKALPVVYFTVHMDTVVPGKGVTPVRENGVISSDGTTVLGADDKAGLAALLEMVRVLKEQQIPHGTIQLVITVGEESGLVGSRALKRDDLIADFGFALDSDGKVGTIITAAPYQAKIHAIMKGKKAHAGVAPENGISAITMAGKAIATMPLGRIDHETTANIGWIEGGSQTNIVCDHAELFMEARSLVKEKLDSQLDAMTKALNEAASGMGGVAELQTEHIYPGFKHDENDPIVQLAKRAAVKTGREAVIRHSGGGSDANIISGLGIPTVNLGVGYEEIHTTGESIPEAELIQAGELVVAIVQEIVAEGKG</sequence>
<organism evidence="11 12">
    <name type="scientific">Bacillus selenitireducens (strain ATCC 700615 / DSM 15326 / MLS10)</name>
    <dbReference type="NCBI Taxonomy" id="439292"/>
    <lineage>
        <taxon>Bacteria</taxon>
        <taxon>Bacillati</taxon>
        <taxon>Bacillota</taxon>
        <taxon>Bacilli</taxon>
        <taxon>Bacillales</taxon>
        <taxon>Bacillaceae</taxon>
        <taxon>Salisediminibacterium</taxon>
    </lineage>
</organism>
<gene>
    <name evidence="11" type="ordered locus">Bsel_2243</name>
</gene>
<dbReference type="Gene3D" id="3.40.630.10">
    <property type="entry name" value="Zn peptidases"/>
    <property type="match status" value="1"/>
</dbReference>
<dbReference type="AlphaFoldDB" id="D6XVK9"/>
<comment type="similarity">
    <text evidence="7">Belongs to the peptidase M42 family.</text>
</comment>
<dbReference type="InterPro" id="IPR011650">
    <property type="entry name" value="Peptidase_M20_dimer"/>
</dbReference>
<dbReference type="InterPro" id="IPR002933">
    <property type="entry name" value="Peptidase_M20"/>
</dbReference>
<dbReference type="OrthoDB" id="9776600at2"/>
<dbReference type="InterPro" id="IPR001261">
    <property type="entry name" value="ArgE/DapE_CS"/>
</dbReference>